<dbReference type="RefSeq" id="WP_089716881.1">
    <property type="nucleotide sequence ID" value="NZ_FMYT01000017.1"/>
</dbReference>
<evidence type="ECO:0000313" key="8">
    <source>
        <dbReference type="Proteomes" id="UP000198945"/>
    </source>
</evidence>
<gene>
    <name evidence="7" type="ORF">BY453_10127</name>
    <name evidence="4" type="ORF">C8C78_10633</name>
    <name evidence="5" type="ORF">SAMN04488597_11721</name>
    <name evidence="6" type="ORF">SAMN04515654_10918</name>
</gene>
<evidence type="ECO:0000313" key="11">
    <source>
        <dbReference type="Proteomes" id="UP000324896"/>
    </source>
</evidence>
<accession>A0A1G6QAE0</accession>
<reference evidence="4 9" key="3">
    <citation type="submission" date="2018-04" db="EMBL/GenBank/DDBJ databases">
        <title>Subsurface microbial communities from deep shales in Ohio and West Virginia, USA.</title>
        <authorList>
            <person name="Wrighton K."/>
        </authorList>
    </citation>
    <scope>NUCLEOTIDE SEQUENCE [LARGE SCALE GENOMIC DNA]</scope>
    <source>
        <strain evidence="4 9">MSL28</strain>
    </source>
</reference>
<dbReference type="AlphaFoldDB" id="A0A1G6QAE0"/>
<dbReference type="InterPro" id="IPR036271">
    <property type="entry name" value="Tet_transcr_reg_TetR-rel_C_sf"/>
</dbReference>
<dbReference type="PANTHER" id="PTHR43479">
    <property type="entry name" value="ACREF/ENVCD OPERON REPRESSOR-RELATED"/>
    <property type="match status" value="1"/>
</dbReference>
<reference evidence="6 8" key="2">
    <citation type="submission" date="2016-10" db="EMBL/GenBank/DDBJ databases">
        <authorList>
            <person name="de Groot N.N."/>
        </authorList>
    </citation>
    <scope>NUCLEOTIDE SEQUENCE [LARGE SCALE GENOMIC DNA]</scope>
    <source>
        <strain evidence="6 8">WG7</strain>
    </source>
</reference>
<dbReference type="PROSITE" id="PS50977">
    <property type="entry name" value="HTH_TETR_2"/>
    <property type="match status" value="1"/>
</dbReference>
<evidence type="ECO:0000313" key="5">
    <source>
        <dbReference type="EMBL" id="SDC89268.1"/>
    </source>
</evidence>
<evidence type="ECO:0000256" key="1">
    <source>
        <dbReference type="ARBA" id="ARBA00023125"/>
    </source>
</evidence>
<dbReference type="EMBL" id="FMYT01000017">
    <property type="protein sequence ID" value="SDC89268.1"/>
    <property type="molecule type" value="Genomic_DNA"/>
</dbReference>
<feature type="DNA-binding region" description="H-T-H motif" evidence="2">
    <location>
        <begin position="32"/>
        <end position="51"/>
    </location>
</feature>
<dbReference type="GO" id="GO:0003677">
    <property type="term" value="F:DNA binding"/>
    <property type="evidence" value="ECO:0007669"/>
    <property type="project" value="UniProtKB-UniRule"/>
</dbReference>
<dbReference type="EMBL" id="QICM01000006">
    <property type="protein sequence ID" value="PXV67907.1"/>
    <property type="molecule type" value="Genomic_DNA"/>
</dbReference>
<dbReference type="Gene3D" id="1.10.357.10">
    <property type="entry name" value="Tetracycline Repressor, domain 2"/>
    <property type="match status" value="1"/>
</dbReference>
<dbReference type="InterPro" id="IPR050624">
    <property type="entry name" value="HTH-type_Tx_Regulator"/>
</dbReference>
<dbReference type="Proteomes" id="UP000198945">
    <property type="component" value="Unassembled WGS sequence"/>
</dbReference>
<dbReference type="InterPro" id="IPR009057">
    <property type="entry name" value="Homeodomain-like_sf"/>
</dbReference>
<dbReference type="InterPro" id="IPR001647">
    <property type="entry name" value="HTH_TetR"/>
</dbReference>
<evidence type="ECO:0000256" key="2">
    <source>
        <dbReference type="PROSITE-ProRule" id="PRU00335"/>
    </source>
</evidence>
<dbReference type="Proteomes" id="UP000324896">
    <property type="component" value="Unassembled WGS sequence"/>
</dbReference>
<dbReference type="EMBL" id="FNEH01000009">
    <property type="protein sequence ID" value="SDI58138.1"/>
    <property type="molecule type" value="Genomic_DNA"/>
</dbReference>
<dbReference type="SUPFAM" id="SSF46689">
    <property type="entry name" value="Homeodomain-like"/>
    <property type="match status" value="1"/>
</dbReference>
<evidence type="ECO:0000313" key="4">
    <source>
        <dbReference type="EMBL" id="PXV67907.1"/>
    </source>
</evidence>
<sequence>MSPKLVDVEEKRQEIIEAAITALSEKELSELKIADIAQEAGMGQSTIYEYFANKDQLIKQAFEYFLKKLYVPQKNEGLTALEEFELVLEKVKKQFSENQTKEINILIDLFYQGIKGEFPQLKEMYEGYLNYLTEKIIQDQEQGLIREDIDPQVFVSWVGAAFDGISLQLLLKTDNCDIEKVCDSLLTAIEIYSRKE</sequence>
<keyword evidence="1 2" id="KW-0238">DNA-binding</keyword>
<name>A0A1G6QAE0_9FIRM</name>
<feature type="domain" description="HTH tetR-type" evidence="3">
    <location>
        <begin position="9"/>
        <end position="69"/>
    </location>
</feature>
<dbReference type="SUPFAM" id="SSF48498">
    <property type="entry name" value="Tetracyclin repressor-like, C-terminal domain"/>
    <property type="match status" value="1"/>
</dbReference>
<dbReference type="Proteomes" id="UP000295758">
    <property type="component" value="Unassembled WGS sequence"/>
</dbReference>
<reference evidence="5 11" key="1">
    <citation type="submission" date="2016-10" db="EMBL/GenBank/DDBJ databases">
        <authorList>
            <person name="Varghese N."/>
            <person name="Submissions S."/>
        </authorList>
    </citation>
    <scope>NUCLEOTIDE SEQUENCE [LARGE SCALE GENOMIC DNA]</scope>
    <source>
        <strain evidence="5 11">WG10</strain>
    </source>
</reference>
<evidence type="ECO:0000313" key="9">
    <source>
        <dbReference type="Proteomes" id="UP000247389"/>
    </source>
</evidence>
<evidence type="ECO:0000313" key="10">
    <source>
        <dbReference type="Proteomes" id="UP000295758"/>
    </source>
</evidence>
<evidence type="ECO:0000313" key="7">
    <source>
        <dbReference type="EMBL" id="TDS35313.1"/>
    </source>
</evidence>
<reference evidence="7 10" key="4">
    <citation type="submission" date="2019-03" db="EMBL/GenBank/DDBJ databases">
        <title>Deep subsurface shale carbon reservoir microbial communities from Ohio and West Virginia, USA.</title>
        <authorList>
            <person name="Wrighton K."/>
        </authorList>
    </citation>
    <scope>NUCLEOTIDE SEQUENCE [LARGE SCALE GENOMIC DNA]</scope>
    <source>
        <strain evidence="7 10">UTICA-S4D12</strain>
    </source>
</reference>
<dbReference type="Proteomes" id="UP000247389">
    <property type="component" value="Unassembled WGS sequence"/>
</dbReference>
<dbReference type="PANTHER" id="PTHR43479:SF11">
    <property type="entry name" value="ACREF_ENVCD OPERON REPRESSOR-RELATED"/>
    <property type="match status" value="1"/>
</dbReference>
<evidence type="ECO:0000313" key="6">
    <source>
        <dbReference type="EMBL" id="SDI58138.1"/>
    </source>
</evidence>
<evidence type="ECO:0000259" key="3">
    <source>
        <dbReference type="PROSITE" id="PS50977"/>
    </source>
</evidence>
<organism evidence="5 11">
    <name type="scientific">Halanaerobium congolense</name>
    <dbReference type="NCBI Taxonomy" id="54121"/>
    <lineage>
        <taxon>Bacteria</taxon>
        <taxon>Bacillati</taxon>
        <taxon>Bacillota</taxon>
        <taxon>Clostridia</taxon>
        <taxon>Halanaerobiales</taxon>
        <taxon>Halanaerobiaceae</taxon>
        <taxon>Halanaerobium</taxon>
    </lineage>
</organism>
<dbReference type="PRINTS" id="PR00455">
    <property type="entry name" value="HTHTETR"/>
</dbReference>
<protein>
    <submittedName>
        <fullName evidence="5">DNA-binding transcriptional regulator, AcrR family</fullName>
    </submittedName>
    <submittedName>
        <fullName evidence="4">TetR family transcriptional regulator</fullName>
    </submittedName>
</protein>
<dbReference type="Pfam" id="PF00440">
    <property type="entry name" value="TetR_N"/>
    <property type="match status" value="1"/>
</dbReference>
<proteinExistence type="predicted"/>
<dbReference type="EMBL" id="SOAA01000001">
    <property type="protein sequence ID" value="TDS35313.1"/>
    <property type="molecule type" value="Genomic_DNA"/>
</dbReference>